<dbReference type="OrthoDB" id="1688907at2759"/>
<evidence type="ECO:0000256" key="5">
    <source>
        <dbReference type="ARBA" id="ARBA00022571"/>
    </source>
</evidence>
<dbReference type="Proteomes" id="UP000759131">
    <property type="component" value="Unassembled WGS sequence"/>
</dbReference>
<feature type="transmembrane region" description="Helical" evidence="11">
    <location>
        <begin position="385"/>
        <end position="403"/>
    </location>
</feature>
<dbReference type="Pfam" id="PF20979">
    <property type="entry name" value="Arginosuc_syn_C"/>
    <property type="match status" value="1"/>
</dbReference>
<reference evidence="14" key="1">
    <citation type="submission" date="2020-11" db="EMBL/GenBank/DDBJ databases">
        <authorList>
            <person name="Tran Van P."/>
        </authorList>
    </citation>
    <scope>NUCLEOTIDE SEQUENCE</scope>
</reference>
<evidence type="ECO:0000256" key="7">
    <source>
        <dbReference type="ARBA" id="ARBA00022605"/>
    </source>
</evidence>
<dbReference type="Pfam" id="PF00764">
    <property type="entry name" value="Arginosuc_synth"/>
    <property type="match status" value="1"/>
</dbReference>
<feature type="domain" description="Arginosuccinate synthase-like N-terminal" evidence="12">
    <location>
        <begin position="7"/>
        <end position="105"/>
    </location>
</feature>
<dbReference type="InterPro" id="IPR001518">
    <property type="entry name" value="Arginosuc_synth"/>
</dbReference>
<dbReference type="InterPro" id="IPR018223">
    <property type="entry name" value="Arginosuc_synth_CS"/>
</dbReference>
<keyword evidence="8" id="KW-0547">Nucleotide-binding</keyword>
<protein>
    <recommendedName>
        <fullName evidence="4">argininosuccinate synthase</fullName>
        <ecNumber evidence="4">6.3.4.5</ecNumber>
    </recommendedName>
</protein>
<keyword evidence="15" id="KW-1185">Reference proteome</keyword>
<dbReference type="InterPro" id="IPR023434">
    <property type="entry name" value="Arginosuc_synth_type_1_subfam"/>
</dbReference>
<name>A0A7R9KWP3_9ACAR</name>
<dbReference type="InterPro" id="IPR048267">
    <property type="entry name" value="Arginosuc_syn_N"/>
</dbReference>
<dbReference type="UniPathway" id="UPA00068">
    <property type="reaction ID" value="UER00113"/>
</dbReference>
<dbReference type="GO" id="GO:0004055">
    <property type="term" value="F:argininosuccinate synthase activity"/>
    <property type="evidence" value="ECO:0007669"/>
    <property type="project" value="UniProtKB-EC"/>
</dbReference>
<evidence type="ECO:0000256" key="4">
    <source>
        <dbReference type="ARBA" id="ARBA00012286"/>
    </source>
</evidence>
<dbReference type="InterPro" id="IPR014729">
    <property type="entry name" value="Rossmann-like_a/b/a_fold"/>
</dbReference>
<evidence type="ECO:0000259" key="13">
    <source>
        <dbReference type="Pfam" id="PF20979"/>
    </source>
</evidence>
<accession>A0A7R9KWP3</accession>
<keyword evidence="9" id="KW-0067">ATP-binding</keyword>
<dbReference type="GO" id="GO:0000050">
    <property type="term" value="P:urea cycle"/>
    <property type="evidence" value="ECO:0007669"/>
    <property type="project" value="UniProtKB-UniPathway"/>
</dbReference>
<evidence type="ECO:0000256" key="11">
    <source>
        <dbReference type="SAM" id="Phobius"/>
    </source>
</evidence>
<dbReference type="Gene3D" id="3.90.1260.10">
    <property type="entry name" value="Argininosuccinate synthetase, chain A, domain 2"/>
    <property type="match status" value="2"/>
</dbReference>
<evidence type="ECO:0000259" key="12">
    <source>
        <dbReference type="Pfam" id="PF00764"/>
    </source>
</evidence>
<dbReference type="EC" id="6.3.4.5" evidence="4"/>
<dbReference type="GO" id="GO:0005524">
    <property type="term" value="F:ATP binding"/>
    <property type="evidence" value="ECO:0007669"/>
    <property type="project" value="UniProtKB-KW"/>
</dbReference>
<dbReference type="GO" id="GO:0005737">
    <property type="term" value="C:cytoplasm"/>
    <property type="evidence" value="ECO:0007669"/>
    <property type="project" value="TreeGrafter"/>
</dbReference>
<organism evidence="14">
    <name type="scientific">Medioppia subpectinata</name>
    <dbReference type="NCBI Taxonomy" id="1979941"/>
    <lineage>
        <taxon>Eukaryota</taxon>
        <taxon>Metazoa</taxon>
        <taxon>Ecdysozoa</taxon>
        <taxon>Arthropoda</taxon>
        <taxon>Chelicerata</taxon>
        <taxon>Arachnida</taxon>
        <taxon>Acari</taxon>
        <taxon>Acariformes</taxon>
        <taxon>Sarcoptiformes</taxon>
        <taxon>Oribatida</taxon>
        <taxon>Brachypylina</taxon>
        <taxon>Oppioidea</taxon>
        <taxon>Oppiidae</taxon>
        <taxon>Medioppia</taxon>
    </lineage>
</organism>
<dbReference type="PANTHER" id="PTHR11587">
    <property type="entry name" value="ARGININOSUCCINATE SYNTHASE"/>
    <property type="match status" value="1"/>
</dbReference>
<evidence type="ECO:0000256" key="8">
    <source>
        <dbReference type="ARBA" id="ARBA00022741"/>
    </source>
</evidence>
<proteinExistence type="predicted"/>
<evidence type="ECO:0000313" key="15">
    <source>
        <dbReference type="Proteomes" id="UP000759131"/>
    </source>
</evidence>
<dbReference type="GO" id="GO:0000053">
    <property type="term" value="P:argininosuccinate metabolic process"/>
    <property type="evidence" value="ECO:0007669"/>
    <property type="project" value="TreeGrafter"/>
</dbReference>
<dbReference type="UniPathway" id="UPA00158">
    <property type="reaction ID" value="UER00272"/>
</dbReference>
<dbReference type="PROSITE" id="PS00565">
    <property type="entry name" value="ARGININOSUCCIN_SYN_2"/>
    <property type="match status" value="1"/>
</dbReference>
<evidence type="ECO:0000256" key="9">
    <source>
        <dbReference type="ARBA" id="ARBA00022840"/>
    </source>
</evidence>
<evidence type="ECO:0000256" key="1">
    <source>
        <dbReference type="ARBA" id="ARBA00004967"/>
    </source>
</evidence>
<sequence>MKVVLAYKFVYPSLSYGGIYQGRYLLGTSLCRPCISKGIVKVANEENAQYIAHGATGKGNDQIRFELSCVSLNSTIKCITPWRMSSFYNRFQGRLDLIEYAKTNGFKVGATPDKPYSTDANIMHISFESGVLEDPLHPPIDDIFESGVLEDPLHPPIDDMYLMTANPSEWPNEAEDIKITFEKGLPKAVENLYTKVKVEKPVEILQYLNKLGGKHGIGRIDIVEDRYIGMKSRGVYETPGATILWTAIRDLELLCLDREVNKIRAKLAQEFAEKVYYGLWYSPECDYMRACLKLSQTLVNGFVIIRLFKGNAFIRGRKAVNSLYDQQLVSMDIQGDFTPSNADGFIKTSAIRLTAFNNIYKQTIIGIILALFICMGYAFRSLRYTFWRLALALIACIIIYYFYRVFNAYYKKMNKIHNQFGIYYMNANLNNRFGEQSISESMARNTSHDRRQTQSQAQPQQQQQEMQSSDLFHIINNYELFNTIFNHNPNASHFLPTNGLINYRNYTTDRQSTHTTRGGHNYPPPTPPPSYEHIIQMNGLPNYHDAIQQQQSQSKVIS</sequence>
<keyword evidence="6" id="KW-0436">Ligase</keyword>
<comment type="pathway">
    <text evidence="2">Nitrogen metabolism; urea cycle; (N(omega)-L-arginino)succinate from L-aspartate and L-citrulline: step 1/1.</text>
</comment>
<evidence type="ECO:0000256" key="10">
    <source>
        <dbReference type="SAM" id="MobiDB-lite"/>
    </source>
</evidence>
<keyword evidence="11" id="KW-1133">Transmembrane helix</keyword>
<feature type="domain" description="Arginosuccinate synthase C-terminal" evidence="13">
    <location>
        <begin position="145"/>
        <end position="353"/>
    </location>
</feature>
<dbReference type="FunFam" id="3.90.1260.10:FF:000007">
    <property type="entry name" value="Argininosuccinate synthase"/>
    <property type="match status" value="1"/>
</dbReference>
<evidence type="ECO:0000256" key="6">
    <source>
        <dbReference type="ARBA" id="ARBA00022598"/>
    </source>
</evidence>
<dbReference type="InterPro" id="IPR024074">
    <property type="entry name" value="AS_cat/multimer_dom_body"/>
</dbReference>
<dbReference type="Gene3D" id="3.40.50.620">
    <property type="entry name" value="HUPs"/>
    <property type="match status" value="1"/>
</dbReference>
<evidence type="ECO:0000256" key="3">
    <source>
        <dbReference type="ARBA" id="ARBA00011881"/>
    </source>
</evidence>
<comment type="pathway">
    <text evidence="1">Amino-acid biosynthesis; L-arginine biosynthesis; L-arginine from L-ornithine and carbamoyl phosphate: step 2/3.</text>
</comment>
<keyword evidence="7" id="KW-0028">Amino-acid biosynthesis</keyword>
<dbReference type="SUPFAM" id="SSF52402">
    <property type="entry name" value="Adenine nucleotide alpha hydrolases-like"/>
    <property type="match status" value="1"/>
</dbReference>
<comment type="subunit">
    <text evidence="3">Homotetramer.</text>
</comment>
<dbReference type="EMBL" id="CAJPIZ010008116">
    <property type="protein sequence ID" value="CAG2110871.1"/>
    <property type="molecule type" value="Genomic_DNA"/>
</dbReference>
<dbReference type="EMBL" id="OC862691">
    <property type="protein sequence ID" value="CAD7630441.1"/>
    <property type="molecule type" value="Genomic_DNA"/>
</dbReference>
<keyword evidence="11" id="KW-0812">Transmembrane</keyword>
<keyword evidence="11" id="KW-0472">Membrane</keyword>
<dbReference type="PANTHER" id="PTHR11587:SF2">
    <property type="entry name" value="ARGININOSUCCINATE SYNTHASE"/>
    <property type="match status" value="1"/>
</dbReference>
<dbReference type="AlphaFoldDB" id="A0A7R9KWP3"/>
<feature type="compositionally biased region" description="Low complexity" evidence="10">
    <location>
        <begin position="453"/>
        <end position="466"/>
    </location>
</feature>
<dbReference type="CDD" id="cd01999">
    <property type="entry name" value="ASS"/>
    <property type="match status" value="1"/>
</dbReference>
<evidence type="ECO:0000256" key="2">
    <source>
        <dbReference type="ARBA" id="ARBA00005154"/>
    </source>
</evidence>
<dbReference type="InterPro" id="IPR048268">
    <property type="entry name" value="Arginosuc_syn_C"/>
</dbReference>
<feature type="region of interest" description="Disordered" evidence="10">
    <location>
        <begin position="440"/>
        <end position="466"/>
    </location>
</feature>
<keyword evidence="5" id="KW-0055">Arginine biosynthesis</keyword>
<dbReference type="SUPFAM" id="SSF69864">
    <property type="entry name" value="Argininosuccinate synthetase, C-terminal domain"/>
    <property type="match status" value="1"/>
</dbReference>
<feature type="transmembrane region" description="Helical" evidence="11">
    <location>
        <begin position="359"/>
        <end position="379"/>
    </location>
</feature>
<evidence type="ECO:0000313" key="14">
    <source>
        <dbReference type="EMBL" id="CAD7630441.1"/>
    </source>
</evidence>
<dbReference type="GO" id="GO:0006526">
    <property type="term" value="P:L-arginine biosynthetic process"/>
    <property type="evidence" value="ECO:0007669"/>
    <property type="project" value="UniProtKB-UniPathway"/>
</dbReference>
<gene>
    <name evidence="14" type="ORF">OSB1V03_LOCUS10854</name>
</gene>